<evidence type="ECO:0000256" key="7">
    <source>
        <dbReference type="ARBA" id="ARBA00022989"/>
    </source>
</evidence>
<dbReference type="PANTHER" id="PTHR45667">
    <property type="entry name" value="S-ADENOSYLMETHIONINE MITOCHONDRIAL CARRIER PROTEIN"/>
    <property type="match status" value="1"/>
</dbReference>
<feature type="transmembrane region" description="Helical" evidence="12">
    <location>
        <begin position="27"/>
        <end position="48"/>
    </location>
</feature>
<comment type="similarity">
    <text evidence="2 11">Belongs to the mitochondrial carrier (TC 2.A.29) family.</text>
</comment>
<protein>
    <submittedName>
        <fullName evidence="14">S-adenosylmethionine mitochondrial carrier protein homolog</fullName>
    </submittedName>
</protein>
<dbReference type="FunFam" id="1.50.40.10:FF:000018">
    <property type="entry name" value="S-adenosylmethionine mitochondrial carrier protein-like"/>
    <property type="match status" value="1"/>
</dbReference>
<dbReference type="PRINTS" id="PR00926">
    <property type="entry name" value="MITOCARRIER"/>
</dbReference>
<dbReference type="InterPro" id="IPR023395">
    <property type="entry name" value="MCP_dom_sf"/>
</dbReference>
<sequence>MAADLAQDMAAGSLEVNMQEPVTKFTFLHALVAGGVAGVVVDIALFPIDTVKTRLQSELGFWRAGGFRGIYKGLAPAAAGSAPTAALFFCAYECGKHFLSSITHTKDSPYVHMAAASAAEVLACLIRVPVEIAKQRSQTLTGHKQQLSGLQILLRAYRTEGLRRGLYRGFGSTIMREIPFSLIQFPLWEYFKLQWTPVTGYESTPISVALCGAVAGGISAGLTTPLDVVKTRIMLAERESLNRRRNAYSILRGIYVERGFSGLFAGFVPRVLWITLGGAFFFGFYDLTTRLLGAANTDH</sequence>
<keyword evidence="8" id="KW-0496">Mitochondrion</keyword>
<evidence type="ECO:0000256" key="9">
    <source>
        <dbReference type="ARBA" id="ARBA00023136"/>
    </source>
</evidence>
<feature type="repeat" description="Solcar" evidence="10">
    <location>
        <begin position="107"/>
        <end position="194"/>
    </location>
</feature>
<evidence type="ECO:0000256" key="12">
    <source>
        <dbReference type="SAM" id="Phobius"/>
    </source>
</evidence>
<keyword evidence="4 10" id="KW-0812">Transmembrane</keyword>
<dbReference type="GO" id="GO:0005743">
    <property type="term" value="C:mitochondrial inner membrane"/>
    <property type="evidence" value="ECO:0007669"/>
    <property type="project" value="UniProtKB-SubCell"/>
</dbReference>
<dbReference type="GO" id="GO:0055085">
    <property type="term" value="P:transmembrane transport"/>
    <property type="evidence" value="ECO:0007669"/>
    <property type="project" value="InterPro"/>
</dbReference>
<evidence type="ECO:0000313" key="13">
    <source>
        <dbReference type="Proteomes" id="UP001652661"/>
    </source>
</evidence>
<keyword evidence="13" id="KW-1185">Reference proteome</keyword>
<dbReference type="RefSeq" id="XP_017033656.1">
    <property type="nucleotide sequence ID" value="XM_017178167.3"/>
</dbReference>
<organism evidence="13 14">
    <name type="scientific">Drosophila kikkawai</name>
    <name type="common">Fruit fly</name>
    <dbReference type="NCBI Taxonomy" id="30033"/>
    <lineage>
        <taxon>Eukaryota</taxon>
        <taxon>Metazoa</taxon>
        <taxon>Ecdysozoa</taxon>
        <taxon>Arthropoda</taxon>
        <taxon>Hexapoda</taxon>
        <taxon>Insecta</taxon>
        <taxon>Pterygota</taxon>
        <taxon>Neoptera</taxon>
        <taxon>Endopterygota</taxon>
        <taxon>Diptera</taxon>
        <taxon>Brachycera</taxon>
        <taxon>Muscomorpha</taxon>
        <taxon>Ephydroidea</taxon>
        <taxon>Drosophilidae</taxon>
        <taxon>Drosophila</taxon>
        <taxon>Sophophora</taxon>
    </lineage>
</organism>
<proteinExistence type="inferred from homology"/>
<dbReference type="AlphaFoldDB" id="A0A6P4JDS6"/>
<evidence type="ECO:0000256" key="5">
    <source>
        <dbReference type="ARBA" id="ARBA00022737"/>
    </source>
</evidence>
<dbReference type="PROSITE" id="PS50920">
    <property type="entry name" value="SOLCAR"/>
    <property type="match status" value="3"/>
</dbReference>
<evidence type="ECO:0000256" key="1">
    <source>
        <dbReference type="ARBA" id="ARBA00004448"/>
    </source>
</evidence>
<evidence type="ECO:0000256" key="10">
    <source>
        <dbReference type="PROSITE-ProRule" id="PRU00282"/>
    </source>
</evidence>
<dbReference type="Proteomes" id="UP001652661">
    <property type="component" value="Chromosome 3R"/>
</dbReference>
<feature type="repeat" description="Solcar" evidence="10">
    <location>
        <begin position="25"/>
        <end position="98"/>
    </location>
</feature>
<keyword evidence="3 11" id="KW-0813">Transport</keyword>
<dbReference type="OrthoDB" id="276989at2759"/>
<evidence type="ECO:0000256" key="11">
    <source>
        <dbReference type="RuleBase" id="RU000488"/>
    </source>
</evidence>
<keyword evidence="7 12" id="KW-1133">Transmembrane helix</keyword>
<evidence type="ECO:0000256" key="4">
    <source>
        <dbReference type="ARBA" id="ARBA00022692"/>
    </source>
</evidence>
<evidence type="ECO:0000256" key="3">
    <source>
        <dbReference type="ARBA" id="ARBA00022448"/>
    </source>
</evidence>
<keyword evidence="9 10" id="KW-0472">Membrane</keyword>
<dbReference type="InterPro" id="IPR002067">
    <property type="entry name" value="MCP"/>
</dbReference>
<dbReference type="InterPro" id="IPR018108">
    <property type="entry name" value="MCP_transmembrane"/>
</dbReference>
<dbReference type="Gene3D" id="1.50.40.10">
    <property type="entry name" value="Mitochondrial carrier domain"/>
    <property type="match status" value="1"/>
</dbReference>
<name>A0A6P4JDS6_DROKI</name>
<accession>A0A6P4JDS6</accession>
<dbReference type="GeneID" id="108082666"/>
<gene>
    <name evidence="14" type="primary">LOC108082666</name>
</gene>
<feature type="repeat" description="Solcar" evidence="10">
    <location>
        <begin position="203"/>
        <end position="291"/>
    </location>
</feature>
<evidence type="ECO:0000256" key="8">
    <source>
        <dbReference type="ARBA" id="ARBA00023128"/>
    </source>
</evidence>
<evidence type="ECO:0000313" key="14">
    <source>
        <dbReference type="RefSeq" id="XP_017033656.1"/>
    </source>
</evidence>
<reference evidence="14" key="1">
    <citation type="submission" date="2025-08" db="UniProtKB">
        <authorList>
            <consortium name="RefSeq"/>
        </authorList>
    </citation>
    <scope>IDENTIFICATION</scope>
    <source>
        <strain evidence="14">14028-0561.14</strain>
        <tissue evidence="14">Whole fly</tissue>
    </source>
</reference>
<evidence type="ECO:0000256" key="6">
    <source>
        <dbReference type="ARBA" id="ARBA00022792"/>
    </source>
</evidence>
<dbReference type="Pfam" id="PF00153">
    <property type="entry name" value="Mito_carr"/>
    <property type="match status" value="3"/>
</dbReference>
<dbReference type="OMA" id="IGPRTMW"/>
<keyword evidence="5" id="KW-0677">Repeat</keyword>
<feature type="transmembrane region" description="Helical" evidence="12">
    <location>
        <begin position="262"/>
        <end position="285"/>
    </location>
</feature>
<dbReference type="SUPFAM" id="SSF103506">
    <property type="entry name" value="Mitochondrial carrier"/>
    <property type="match status" value="1"/>
</dbReference>
<comment type="subcellular location">
    <subcellularLocation>
        <location evidence="1">Mitochondrion inner membrane</location>
        <topology evidence="1">Multi-pass membrane protein</topology>
    </subcellularLocation>
</comment>
<keyword evidence="6" id="KW-0999">Mitochondrion inner membrane</keyword>
<evidence type="ECO:0000256" key="2">
    <source>
        <dbReference type="ARBA" id="ARBA00006375"/>
    </source>
</evidence>